<proteinExistence type="predicted"/>
<reference evidence="3" key="2">
    <citation type="submission" date="2025-08" db="UniProtKB">
        <authorList>
            <consortium name="RefSeq"/>
        </authorList>
    </citation>
    <scope>IDENTIFICATION</scope>
    <source>
        <tissue evidence="3">Spleen</tissue>
    </source>
</reference>
<reference evidence="2" key="1">
    <citation type="submission" date="2024-06" db="UniProtKB">
        <authorList>
            <consortium name="RefSeq"/>
        </authorList>
    </citation>
    <scope>NUCLEOTIDE SEQUENCE [LARGE SCALE GENOMIC DNA]</scope>
</reference>
<keyword evidence="2" id="KW-1185">Reference proteome</keyword>
<protein>
    <submittedName>
        <fullName evidence="3">Translation initiation factor IF-2-like</fullName>
    </submittedName>
</protein>
<dbReference type="RefSeq" id="XP_033723220.1">
    <property type="nucleotide sequence ID" value="XM_033867329.1"/>
</dbReference>
<dbReference type="AlphaFoldDB" id="A0A6J3S8D8"/>
<name>A0A6J3S8D8_TURTR</name>
<feature type="compositionally biased region" description="Basic and acidic residues" evidence="1">
    <location>
        <begin position="63"/>
        <end position="72"/>
    </location>
</feature>
<feature type="compositionally biased region" description="Pro residues" evidence="1">
    <location>
        <begin position="103"/>
        <end position="112"/>
    </location>
</feature>
<evidence type="ECO:0000313" key="2">
    <source>
        <dbReference type="Proteomes" id="UP000245320"/>
    </source>
</evidence>
<accession>A0A6J3S8D8</accession>
<evidence type="ECO:0000313" key="3">
    <source>
        <dbReference type="RefSeq" id="XP_033723220.1"/>
    </source>
</evidence>
<gene>
    <name evidence="3" type="primary">LOC117314330</name>
</gene>
<sequence length="232" mass="23479">MSAVNAACGWGTRGDLRGRGPREKRVVKAPPRPRSPARLLSGASARGLAGGLRVSSCPASDSAHGKRAEPPARRPPPWTRARRLLRGRGGQREAPGPHGSRPGPEPVSPPPHASVRRRPGSSPQSRTSAPRPYGRGVRRPSPAATPLQPAPHPTAAPQRSPSRAGCTAAAAEVAALPPGGAGTCEGGAAAPGARPPDPGLGAPTSPCLRNPLCLLSPGTPSLPVGSDFARSS</sequence>
<organism evidence="2 3">
    <name type="scientific">Tursiops truncatus</name>
    <name type="common">Atlantic bottle-nosed dolphin</name>
    <name type="synonym">Delphinus truncatus</name>
    <dbReference type="NCBI Taxonomy" id="9739"/>
    <lineage>
        <taxon>Eukaryota</taxon>
        <taxon>Metazoa</taxon>
        <taxon>Chordata</taxon>
        <taxon>Craniata</taxon>
        <taxon>Vertebrata</taxon>
        <taxon>Euteleostomi</taxon>
        <taxon>Mammalia</taxon>
        <taxon>Eutheria</taxon>
        <taxon>Laurasiatheria</taxon>
        <taxon>Artiodactyla</taxon>
        <taxon>Whippomorpha</taxon>
        <taxon>Cetacea</taxon>
        <taxon>Odontoceti</taxon>
        <taxon>Delphinidae</taxon>
        <taxon>Tursiops</taxon>
    </lineage>
</organism>
<dbReference type="Proteomes" id="UP000245320">
    <property type="component" value="Chromosome 11"/>
</dbReference>
<feature type="region of interest" description="Disordered" evidence="1">
    <location>
        <begin position="1"/>
        <end position="208"/>
    </location>
</feature>
<feature type="compositionally biased region" description="Basic and acidic residues" evidence="1">
    <location>
        <begin position="14"/>
        <end position="26"/>
    </location>
</feature>
<dbReference type="InParanoid" id="A0A6J3S8D8"/>
<feature type="compositionally biased region" description="Low complexity" evidence="1">
    <location>
        <begin position="36"/>
        <end position="53"/>
    </location>
</feature>
<evidence type="ECO:0000256" key="1">
    <source>
        <dbReference type="SAM" id="MobiDB-lite"/>
    </source>
</evidence>
<feature type="compositionally biased region" description="Low complexity" evidence="1">
    <location>
        <begin position="164"/>
        <end position="178"/>
    </location>
</feature>